<dbReference type="PANTHER" id="PTHR33619">
    <property type="entry name" value="POLYSACCHARIDE EXPORT PROTEIN GFCE-RELATED"/>
    <property type="match status" value="1"/>
</dbReference>
<keyword evidence="10" id="KW-0626">Porin</keyword>
<dbReference type="Gene3D" id="3.30.1950.10">
    <property type="entry name" value="wza like domain"/>
    <property type="match status" value="1"/>
</dbReference>
<accession>A0A7T4WGP8</accession>
<keyword evidence="11" id="KW-0472">Membrane</keyword>
<name>A0A7T4WGP8_9PROT</name>
<dbReference type="GO" id="GO:0046930">
    <property type="term" value="C:pore complex"/>
    <property type="evidence" value="ECO:0007669"/>
    <property type="project" value="UniProtKB-KW"/>
</dbReference>
<evidence type="ECO:0000256" key="5">
    <source>
        <dbReference type="ARBA" id="ARBA00022597"/>
    </source>
</evidence>
<proteinExistence type="inferred from homology"/>
<keyword evidence="9" id="KW-0406">Ion transport</keyword>
<keyword evidence="5" id="KW-0762">Sugar transport</keyword>
<reference evidence="18 19" key="1">
    <citation type="submission" date="2020-07" db="EMBL/GenBank/DDBJ databases">
        <title>Complete genome sequence analysis of Acidithiobacillus ferrivorans XJFY6S-08 reveals extreme environmental adaptation to alpine acid mine drainage.</title>
        <authorList>
            <person name="Yan L."/>
            <person name="Ni Y."/>
        </authorList>
    </citation>
    <scope>NUCLEOTIDE SEQUENCE [LARGE SCALE GENOMIC DNA]</scope>
    <source>
        <strain evidence="18 19">XJFY6S-08</strain>
    </source>
</reference>
<evidence type="ECO:0000256" key="1">
    <source>
        <dbReference type="ARBA" id="ARBA00004571"/>
    </source>
</evidence>
<protein>
    <submittedName>
        <fullName evidence="18">Polysaccharide export protein</fullName>
    </submittedName>
</protein>
<sequence>MIRAGVMAALLMGMTGCASYMPYSGPRAGTVDDVAHNKTLAGIQLVDVNYAMSHYMKEEIGQAHLDSLKGFINPNPLRYAVGPGDTLQVYIWEAPPAMLFATGISSMSKLSGSMMTAIPVQMVGSDGDIMMPFAGKIPCTGKTLNEIGAEIRDRLIHMAHDPQVVVRLVKNHAQSITVVGNVKKSTMVPMIPGGVSVLQAIAAAGGVAKPVNKVTIQLSRGGKVLQLPLEEIIRNPREDVSLRGGDVLTALYKPLQVTVMGATKETKEVDFQASGISLAQALAQAGGLNGSQTDAKAVFVFRFEKPSLLPHWPKPVQLTANGEVPVVFRFDFSDPATLFAAQTFPIQNHDLIYVASAPITDLQKFLGLIIQIVYPIQGLTTAGVVP</sequence>
<comment type="similarity">
    <text evidence="2">Belongs to the BexD/CtrA/VexA family.</text>
</comment>
<evidence type="ECO:0000256" key="11">
    <source>
        <dbReference type="ARBA" id="ARBA00023136"/>
    </source>
</evidence>
<feature type="chain" id="PRO_5032725704" evidence="15">
    <location>
        <begin position="21"/>
        <end position="386"/>
    </location>
</feature>
<dbReference type="PROSITE" id="PS51257">
    <property type="entry name" value="PROKAR_LIPOPROTEIN"/>
    <property type="match status" value="1"/>
</dbReference>
<dbReference type="PANTHER" id="PTHR33619:SF3">
    <property type="entry name" value="POLYSACCHARIDE EXPORT PROTEIN GFCE-RELATED"/>
    <property type="match status" value="1"/>
</dbReference>
<evidence type="ECO:0000256" key="7">
    <source>
        <dbReference type="ARBA" id="ARBA00022729"/>
    </source>
</evidence>
<dbReference type="GO" id="GO:0006811">
    <property type="term" value="P:monoatomic ion transport"/>
    <property type="evidence" value="ECO:0007669"/>
    <property type="project" value="UniProtKB-KW"/>
</dbReference>
<dbReference type="InterPro" id="IPR054765">
    <property type="entry name" value="SLBB_dom"/>
</dbReference>
<dbReference type="EMBL" id="CP059488">
    <property type="protein sequence ID" value="QQD74150.1"/>
    <property type="molecule type" value="Genomic_DNA"/>
</dbReference>
<evidence type="ECO:0000256" key="14">
    <source>
        <dbReference type="ARBA" id="ARBA00023288"/>
    </source>
</evidence>
<dbReference type="InterPro" id="IPR003715">
    <property type="entry name" value="Poly_export_N"/>
</dbReference>
<feature type="domain" description="SLBB" evidence="17">
    <location>
        <begin position="256"/>
        <end position="354"/>
    </location>
</feature>
<evidence type="ECO:0000313" key="19">
    <source>
        <dbReference type="Proteomes" id="UP000595420"/>
    </source>
</evidence>
<keyword evidence="13" id="KW-0998">Cell outer membrane</keyword>
<keyword evidence="14" id="KW-0449">Lipoprotein</keyword>
<dbReference type="Pfam" id="PF02563">
    <property type="entry name" value="Poly_export"/>
    <property type="match status" value="1"/>
</dbReference>
<gene>
    <name evidence="18" type="ORF">H2515_02755</name>
</gene>
<evidence type="ECO:0000256" key="15">
    <source>
        <dbReference type="SAM" id="SignalP"/>
    </source>
</evidence>
<keyword evidence="8" id="KW-0625">Polysaccharide transport</keyword>
<keyword evidence="4" id="KW-1134">Transmembrane beta strand</keyword>
<feature type="signal peptide" evidence="15">
    <location>
        <begin position="1"/>
        <end position="20"/>
    </location>
</feature>
<evidence type="ECO:0000256" key="3">
    <source>
        <dbReference type="ARBA" id="ARBA00022448"/>
    </source>
</evidence>
<keyword evidence="7 15" id="KW-0732">Signal</keyword>
<keyword evidence="6" id="KW-0812">Transmembrane</keyword>
<keyword evidence="3" id="KW-0813">Transport</keyword>
<feature type="domain" description="SLBB" evidence="17">
    <location>
        <begin position="174"/>
        <end position="248"/>
    </location>
</feature>
<evidence type="ECO:0000256" key="12">
    <source>
        <dbReference type="ARBA" id="ARBA00023139"/>
    </source>
</evidence>
<dbReference type="GO" id="GO:0009279">
    <property type="term" value="C:cell outer membrane"/>
    <property type="evidence" value="ECO:0007669"/>
    <property type="project" value="UniProtKB-SubCell"/>
</dbReference>
<evidence type="ECO:0000256" key="2">
    <source>
        <dbReference type="ARBA" id="ARBA00009450"/>
    </source>
</evidence>
<dbReference type="Proteomes" id="UP000595420">
    <property type="component" value="Chromosome"/>
</dbReference>
<dbReference type="GO" id="GO:0015159">
    <property type="term" value="F:polysaccharide transmembrane transporter activity"/>
    <property type="evidence" value="ECO:0007669"/>
    <property type="project" value="InterPro"/>
</dbReference>
<evidence type="ECO:0000313" key="18">
    <source>
        <dbReference type="EMBL" id="QQD74150.1"/>
    </source>
</evidence>
<organism evidence="18 19">
    <name type="scientific">Acidithiobacillus ferrivorans</name>
    <dbReference type="NCBI Taxonomy" id="160808"/>
    <lineage>
        <taxon>Bacteria</taxon>
        <taxon>Pseudomonadati</taxon>
        <taxon>Pseudomonadota</taxon>
        <taxon>Acidithiobacillia</taxon>
        <taxon>Acidithiobacillales</taxon>
        <taxon>Acidithiobacillaceae</taxon>
        <taxon>Acidithiobacillus</taxon>
    </lineage>
</organism>
<evidence type="ECO:0000256" key="6">
    <source>
        <dbReference type="ARBA" id="ARBA00022692"/>
    </source>
</evidence>
<evidence type="ECO:0000259" key="17">
    <source>
        <dbReference type="Pfam" id="PF22461"/>
    </source>
</evidence>
<dbReference type="Gene3D" id="3.10.560.10">
    <property type="entry name" value="Outer membrane lipoprotein wza domain like"/>
    <property type="match status" value="2"/>
</dbReference>
<evidence type="ECO:0000259" key="16">
    <source>
        <dbReference type="Pfam" id="PF02563"/>
    </source>
</evidence>
<dbReference type="GO" id="GO:0015288">
    <property type="term" value="F:porin activity"/>
    <property type="evidence" value="ECO:0007669"/>
    <property type="project" value="UniProtKB-KW"/>
</dbReference>
<comment type="subcellular location">
    <subcellularLocation>
        <location evidence="1">Cell outer membrane</location>
        <topology evidence="1">Multi-pass membrane protein</topology>
    </subcellularLocation>
</comment>
<evidence type="ECO:0000256" key="4">
    <source>
        <dbReference type="ARBA" id="ARBA00022452"/>
    </source>
</evidence>
<dbReference type="InterPro" id="IPR049712">
    <property type="entry name" value="Poly_export"/>
</dbReference>
<evidence type="ECO:0000256" key="8">
    <source>
        <dbReference type="ARBA" id="ARBA00023047"/>
    </source>
</evidence>
<dbReference type="AlphaFoldDB" id="A0A7T4WGP8"/>
<dbReference type="Pfam" id="PF22461">
    <property type="entry name" value="SLBB_2"/>
    <property type="match status" value="2"/>
</dbReference>
<evidence type="ECO:0000256" key="9">
    <source>
        <dbReference type="ARBA" id="ARBA00023065"/>
    </source>
</evidence>
<evidence type="ECO:0000256" key="13">
    <source>
        <dbReference type="ARBA" id="ARBA00023237"/>
    </source>
</evidence>
<feature type="domain" description="Polysaccharide export protein N-terminal" evidence="16">
    <location>
        <begin position="75"/>
        <end position="168"/>
    </location>
</feature>
<evidence type="ECO:0000256" key="10">
    <source>
        <dbReference type="ARBA" id="ARBA00023114"/>
    </source>
</evidence>
<keyword evidence="12" id="KW-0564">Palmitate</keyword>